<keyword evidence="3" id="KW-1185">Reference proteome</keyword>
<dbReference type="RefSeq" id="WP_069975362.1">
    <property type="nucleotide sequence ID" value="NZ_CP017269.1"/>
</dbReference>
<evidence type="ECO:0000256" key="1">
    <source>
        <dbReference type="SAM" id="Phobius"/>
    </source>
</evidence>
<dbReference type="Proteomes" id="UP000095743">
    <property type="component" value="Chromosome"/>
</dbReference>
<feature type="transmembrane region" description="Helical" evidence="1">
    <location>
        <begin position="6"/>
        <end position="25"/>
    </location>
</feature>
<keyword evidence="1" id="KW-1133">Transmembrane helix</keyword>
<dbReference type="OrthoDB" id="1708196at2"/>
<keyword evidence="1" id="KW-0812">Transmembrane</keyword>
<organism evidence="2 3">
    <name type="scientific">Geosporobacter ferrireducens</name>
    <dbReference type="NCBI Taxonomy" id="1424294"/>
    <lineage>
        <taxon>Bacteria</taxon>
        <taxon>Bacillati</taxon>
        <taxon>Bacillota</taxon>
        <taxon>Clostridia</taxon>
        <taxon>Peptostreptococcales</taxon>
        <taxon>Thermotaleaceae</taxon>
        <taxon>Geosporobacter</taxon>
    </lineage>
</organism>
<dbReference type="KEGG" id="gfe:Gferi_08180"/>
<sequence>MNKRVFSVILIFIGLFLAVWISLRMNQPTIEAQKKLLENAALLLVDGDQEFVININDLKGIGEEVFEAVLDTSSTDPSLHTYHGVQLKNILTRYQIALEDKAVLILSGADSYAVAYGLEEVLADQNVYIAFMEDGNYLGSKENGGRGPYESIVVSDPFSNRRCKWLTKVEVRR</sequence>
<dbReference type="STRING" id="1424294.Gferi_08180"/>
<gene>
    <name evidence="2" type="ORF">Gferi_08180</name>
</gene>
<dbReference type="Gene3D" id="3.90.420.10">
    <property type="entry name" value="Oxidoreductase, molybdopterin-binding domain"/>
    <property type="match status" value="1"/>
</dbReference>
<proteinExistence type="predicted"/>
<reference evidence="2 3" key="1">
    <citation type="submission" date="2016-09" db="EMBL/GenBank/DDBJ databases">
        <title>Genomic analysis reveals versatility of anaerobic energy metabolism of Geosporobacter ferrireducens IRF9 of phylum Firmicutes.</title>
        <authorList>
            <person name="Kim S.-J."/>
        </authorList>
    </citation>
    <scope>NUCLEOTIDE SEQUENCE [LARGE SCALE GENOMIC DNA]</scope>
    <source>
        <strain evidence="2 3">IRF9</strain>
    </source>
</reference>
<dbReference type="InterPro" id="IPR036374">
    <property type="entry name" value="OxRdtase_Mopterin-bd_sf"/>
</dbReference>
<evidence type="ECO:0000313" key="2">
    <source>
        <dbReference type="EMBL" id="AOT69556.1"/>
    </source>
</evidence>
<dbReference type="AlphaFoldDB" id="A0A1D8GF69"/>
<name>A0A1D8GF69_9FIRM</name>
<keyword evidence="1" id="KW-0472">Membrane</keyword>
<dbReference type="EMBL" id="CP017269">
    <property type="protein sequence ID" value="AOT69556.1"/>
    <property type="molecule type" value="Genomic_DNA"/>
</dbReference>
<evidence type="ECO:0000313" key="3">
    <source>
        <dbReference type="Proteomes" id="UP000095743"/>
    </source>
</evidence>
<protein>
    <submittedName>
        <fullName evidence="2">Uncharacterized protein</fullName>
    </submittedName>
</protein>
<accession>A0A1D8GF69</accession>